<evidence type="ECO:0000256" key="8">
    <source>
        <dbReference type="SAM" id="SignalP"/>
    </source>
</evidence>
<dbReference type="Gene3D" id="2.10.70.10">
    <property type="entry name" value="Complement Module, domain 1"/>
    <property type="match status" value="5"/>
</dbReference>
<feature type="transmembrane region" description="Helical" evidence="7">
    <location>
        <begin position="810"/>
        <end position="830"/>
    </location>
</feature>
<comment type="caution">
    <text evidence="10">The sequence shown here is derived from an EMBL/GenBank/DDBJ whole genome shotgun (WGS) entry which is preliminary data.</text>
</comment>
<gene>
    <name evidence="10" type="ORF">P5673_006837</name>
</gene>
<evidence type="ECO:0000313" key="11">
    <source>
        <dbReference type="Proteomes" id="UP001249851"/>
    </source>
</evidence>
<feature type="domain" description="Sushi" evidence="9">
    <location>
        <begin position="93"/>
        <end position="158"/>
    </location>
</feature>
<reference evidence="10" key="2">
    <citation type="journal article" date="2023" name="Science">
        <title>Genomic signatures of disease resistance in endangered staghorn corals.</title>
        <authorList>
            <person name="Vollmer S.V."/>
            <person name="Selwyn J.D."/>
            <person name="Despard B.A."/>
            <person name="Roesel C.L."/>
        </authorList>
    </citation>
    <scope>NUCLEOTIDE SEQUENCE</scope>
    <source>
        <strain evidence="10">K2</strain>
    </source>
</reference>
<feature type="region of interest" description="Disordered" evidence="6">
    <location>
        <begin position="397"/>
        <end position="421"/>
    </location>
</feature>
<keyword evidence="3 5" id="KW-1015">Disulfide bond</keyword>
<dbReference type="InterPro" id="IPR000436">
    <property type="entry name" value="Sushi_SCR_CCP_dom"/>
</dbReference>
<sequence>MTMYGLKVDLWSIFVTLIALRMDSVKFASADCDDPGTPTHGSRKVSKIGSGSFPVKTIISFSCNDNYLLRGSKMIQCQSKNKWYGKLPKCISQECTLPPPAFAHANVTSLPVPNKVGNSVEYACHRGYTAGNQSTSILCDKDPSLQGVKWTGNFTCKKKTCGHPPSTDHGNLTFDRSTWQATYYCLPGFAFLATNTETVYRRCSERDGEWPSAPTCVRSECEHPAKISHGSATSNSSRESAFPLYTRVTYKCHEGFMLVGPKYRQCRPSGEWSGSGSTKCESNMGRREGSRIKWTEEMNDALLQCKSKAVKLAKGDNPPRSENGRKIGYMSLMKAMWDELGYGHLALSSQNLRDKAAALERTVGNVSRDIVRNVGRADGTRSERGNEENAEIVAVESSDQNANELRRSESANLHTESTQDPVEEIVNTLTTPEKELFERSSQLFASVNASEGDYSNRAIDTRIKQTPTKSDLKTINKVINGLVAQNKVVPGENPFAYLWLANCVLYSVVVTFLVSKGWKKDPKDKATRRTHENDSWRNKFLEIVGEVRKKLSIATAELSRIKENRKLTKRGKKNRSLLQKECRSLSASSLVSYIEKQKSLLRKLKVSFGRKRRQEEAKVLNRQFKEDPGRVYATITMMAEEDPDNARPKYKVARNEDQTSASKGVFSDIVEAEGGLFSYSFVSCLAETNAKCGPPPKIEHGSYYPNRSSYKVNAVVSYRCLNEYYFMGRLPRRSLTCSVYDRKPYWTRFQPEYECLPLVVLEERCREEGKSVKLSFGYAYCDSSAHGKFSPTFKLTATESRRGELDKMTIVVATAGSTLGALVIFLTASVCFRRFHRTRRFRRSAFRNRRCSDDDRLAIIAAYTGDVHFILPSYDEAISEAQNRPPPSFESVVPEGRNRNANNQTSDDPENCAGLSASVESDPASDTRVESSRSTSDHLINIARNPLAESRSPPTSGASVNLPSSSSEEDLAPRETRPLLDGP</sequence>
<feature type="domain" description="Sushi" evidence="9">
    <location>
        <begin position="30"/>
        <end position="92"/>
    </location>
</feature>
<dbReference type="PROSITE" id="PS50923">
    <property type="entry name" value="SUSHI"/>
    <property type="match status" value="5"/>
</dbReference>
<feature type="domain" description="Sushi" evidence="9">
    <location>
        <begin position="219"/>
        <end position="282"/>
    </location>
</feature>
<evidence type="ECO:0000313" key="10">
    <source>
        <dbReference type="EMBL" id="KAK2568809.1"/>
    </source>
</evidence>
<keyword evidence="11" id="KW-1185">Reference proteome</keyword>
<evidence type="ECO:0000256" key="6">
    <source>
        <dbReference type="SAM" id="MobiDB-lite"/>
    </source>
</evidence>
<comment type="caution">
    <text evidence="5">Lacks conserved residue(s) required for the propagation of feature annotation.</text>
</comment>
<feature type="disulfide bond" evidence="5">
    <location>
        <begin position="63"/>
        <end position="90"/>
    </location>
</feature>
<evidence type="ECO:0000256" key="5">
    <source>
        <dbReference type="PROSITE-ProRule" id="PRU00302"/>
    </source>
</evidence>
<feature type="compositionally biased region" description="Polar residues" evidence="6">
    <location>
        <begin position="410"/>
        <end position="420"/>
    </location>
</feature>
<dbReference type="CDD" id="cd00033">
    <property type="entry name" value="CCP"/>
    <property type="match status" value="4"/>
</dbReference>
<dbReference type="InterPro" id="IPR050350">
    <property type="entry name" value="Compl-Cell_Adhes-Reg"/>
</dbReference>
<dbReference type="SMART" id="SM00032">
    <property type="entry name" value="CCP"/>
    <property type="match status" value="5"/>
</dbReference>
<dbReference type="PANTHER" id="PTHR19325:SF575">
    <property type="entry name" value="LOCOMOTION-RELATED PROTEIN HIKARU GENKI"/>
    <property type="match status" value="1"/>
</dbReference>
<feature type="domain" description="Sushi" evidence="9">
    <location>
        <begin position="159"/>
        <end position="218"/>
    </location>
</feature>
<dbReference type="InterPro" id="IPR035976">
    <property type="entry name" value="Sushi/SCR/CCP_sf"/>
</dbReference>
<evidence type="ECO:0000256" key="1">
    <source>
        <dbReference type="ARBA" id="ARBA00022659"/>
    </source>
</evidence>
<dbReference type="Proteomes" id="UP001249851">
    <property type="component" value="Unassembled WGS sequence"/>
</dbReference>
<dbReference type="EMBL" id="JARQWQ010000011">
    <property type="protein sequence ID" value="KAK2568809.1"/>
    <property type="molecule type" value="Genomic_DNA"/>
</dbReference>
<accession>A0AAD9QWR0</accession>
<keyword evidence="7" id="KW-1133">Transmembrane helix</keyword>
<keyword evidence="1 5" id="KW-0768">Sushi</keyword>
<feature type="domain" description="Sushi" evidence="9">
    <location>
        <begin position="690"/>
        <end position="757"/>
    </location>
</feature>
<feature type="signal peptide" evidence="8">
    <location>
        <begin position="1"/>
        <end position="30"/>
    </location>
</feature>
<keyword evidence="7" id="KW-0472">Membrane</keyword>
<dbReference type="PANTHER" id="PTHR19325">
    <property type="entry name" value="COMPLEMENT COMPONENT-RELATED SUSHI DOMAIN-CONTAINING"/>
    <property type="match status" value="1"/>
</dbReference>
<feature type="compositionally biased region" description="Polar residues" evidence="6">
    <location>
        <begin position="952"/>
        <end position="966"/>
    </location>
</feature>
<reference evidence="10" key="1">
    <citation type="journal article" date="2023" name="G3 (Bethesda)">
        <title>Whole genome assembly and annotation of the endangered Caribbean coral Acropora cervicornis.</title>
        <authorList>
            <person name="Selwyn J.D."/>
            <person name="Vollmer S.V."/>
        </authorList>
    </citation>
    <scope>NUCLEOTIDE SEQUENCE</scope>
    <source>
        <strain evidence="10">K2</strain>
    </source>
</reference>
<organism evidence="10 11">
    <name type="scientific">Acropora cervicornis</name>
    <name type="common">Staghorn coral</name>
    <dbReference type="NCBI Taxonomy" id="6130"/>
    <lineage>
        <taxon>Eukaryota</taxon>
        <taxon>Metazoa</taxon>
        <taxon>Cnidaria</taxon>
        <taxon>Anthozoa</taxon>
        <taxon>Hexacorallia</taxon>
        <taxon>Scleractinia</taxon>
        <taxon>Astrocoeniina</taxon>
        <taxon>Acroporidae</taxon>
        <taxon>Acropora</taxon>
    </lineage>
</organism>
<name>A0AAD9QWR0_ACRCE</name>
<keyword evidence="8" id="KW-0732">Signal</keyword>
<keyword evidence="7" id="KW-0812">Transmembrane</keyword>
<dbReference type="SUPFAM" id="SSF57535">
    <property type="entry name" value="Complement control module/SCR domain"/>
    <property type="match status" value="5"/>
</dbReference>
<evidence type="ECO:0000256" key="7">
    <source>
        <dbReference type="SAM" id="Phobius"/>
    </source>
</evidence>
<dbReference type="Pfam" id="PF00084">
    <property type="entry name" value="Sushi"/>
    <property type="match status" value="4"/>
</dbReference>
<feature type="region of interest" description="Disordered" evidence="6">
    <location>
        <begin position="880"/>
        <end position="983"/>
    </location>
</feature>
<evidence type="ECO:0000256" key="4">
    <source>
        <dbReference type="ARBA" id="ARBA00023180"/>
    </source>
</evidence>
<evidence type="ECO:0000256" key="3">
    <source>
        <dbReference type="ARBA" id="ARBA00023157"/>
    </source>
</evidence>
<feature type="compositionally biased region" description="Basic and acidic residues" evidence="6">
    <location>
        <begin position="971"/>
        <end position="983"/>
    </location>
</feature>
<proteinExistence type="predicted"/>
<evidence type="ECO:0000259" key="9">
    <source>
        <dbReference type="PROSITE" id="PS50923"/>
    </source>
</evidence>
<keyword evidence="4" id="KW-0325">Glycoprotein</keyword>
<keyword evidence="2" id="KW-0677">Repeat</keyword>
<protein>
    <submittedName>
        <fullName evidence="10">CUB and sushi domain-containing protein 3</fullName>
    </submittedName>
</protein>
<feature type="chain" id="PRO_5042092824" evidence="8">
    <location>
        <begin position="31"/>
        <end position="983"/>
    </location>
</feature>
<evidence type="ECO:0000256" key="2">
    <source>
        <dbReference type="ARBA" id="ARBA00022737"/>
    </source>
</evidence>
<dbReference type="AlphaFoldDB" id="A0AAD9QWR0"/>